<sequence>MSAIEANDVLRFGPYNEESEEGVQTISWSQSLRSKTATYYIVMAENTSKGNSKVLVYVQDSFYKDEASAQHISNIPGAKKDGDDWLVTVTDRFQYGQNSKGENRWAVLHDKNNKMYQHRFIVSTMQGNAAEWAKKLAGSFGGGELADQVHSLGSKFVGDYLHTF</sequence>
<reference evidence="1" key="1">
    <citation type="submission" date="2020-03" db="EMBL/GenBank/DDBJ databases">
        <title>Draft Genome Sequence of Cylindrodendrum hubeiense.</title>
        <authorList>
            <person name="Buettner E."/>
            <person name="Kellner H."/>
        </authorList>
    </citation>
    <scope>NUCLEOTIDE SEQUENCE</scope>
    <source>
        <strain evidence="1">IHI 201604</strain>
    </source>
</reference>
<evidence type="ECO:0000313" key="1">
    <source>
        <dbReference type="EMBL" id="KAF7557602.1"/>
    </source>
</evidence>
<proteinExistence type="predicted"/>
<evidence type="ECO:0000313" key="2">
    <source>
        <dbReference type="Proteomes" id="UP000722485"/>
    </source>
</evidence>
<comment type="caution">
    <text evidence="1">The sequence shown here is derived from an EMBL/GenBank/DDBJ whole genome shotgun (WGS) entry which is preliminary data.</text>
</comment>
<keyword evidence="2" id="KW-1185">Reference proteome</keyword>
<dbReference type="Proteomes" id="UP000722485">
    <property type="component" value="Unassembled WGS sequence"/>
</dbReference>
<accession>A0A9P5HHJ6</accession>
<dbReference type="EMBL" id="JAANBB010000004">
    <property type="protein sequence ID" value="KAF7557602.1"/>
    <property type="molecule type" value="Genomic_DNA"/>
</dbReference>
<protein>
    <submittedName>
        <fullName evidence="1">Uncharacterized protein</fullName>
    </submittedName>
</protein>
<gene>
    <name evidence="1" type="ORF">G7Z17_g527</name>
</gene>
<dbReference type="AlphaFoldDB" id="A0A9P5HHJ6"/>
<organism evidence="1 2">
    <name type="scientific">Cylindrodendrum hubeiense</name>
    <dbReference type="NCBI Taxonomy" id="595255"/>
    <lineage>
        <taxon>Eukaryota</taxon>
        <taxon>Fungi</taxon>
        <taxon>Dikarya</taxon>
        <taxon>Ascomycota</taxon>
        <taxon>Pezizomycotina</taxon>
        <taxon>Sordariomycetes</taxon>
        <taxon>Hypocreomycetidae</taxon>
        <taxon>Hypocreales</taxon>
        <taxon>Nectriaceae</taxon>
        <taxon>Cylindrodendrum</taxon>
    </lineage>
</organism>
<dbReference type="OrthoDB" id="4537670at2759"/>
<name>A0A9P5HHJ6_9HYPO</name>